<protein>
    <recommendedName>
        <fullName evidence="3">Glycosyl transferase</fullName>
    </recommendedName>
</protein>
<dbReference type="AlphaFoldDB" id="A0A8J7DZ46"/>
<dbReference type="InterPro" id="IPR029044">
    <property type="entry name" value="Nucleotide-diphossugar_trans"/>
</dbReference>
<name>A0A8J7DZ46_9CYAN</name>
<proteinExistence type="predicted"/>
<comment type="caution">
    <text evidence="1">The sequence shown here is derived from an EMBL/GenBank/DDBJ whole genome shotgun (WGS) entry which is preliminary data.</text>
</comment>
<dbReference type="EMBL" id="JADEWZ010000042">
    <property type="protein sequence ID" value="MBE9118267.1"/>
    <property type="molecule type" value="Genomic_DNA"/>
</dbReference>
<keyword evidence="2" id="KW-1185">Reference proteome</keyword>
<dbReference type="Proteomes" id="UP000654482">
    <property type="component" value="Unassembled WGS sequence"/>
</dbReference>
<dbReference type="RefSeq" id="WP_194031355.1">
    <property type="nucleotide sequence ID" value="NZ_JADEWZ010000042.1"/>
</dbReference>
<accession>A0A8J7DZ46</accession>
<evidence type="ECO:0000313" key="2">
    <source>
        <dbReference type="Proteomes" id="UP000654482"/>
    </source>
</evidence>
<reference evidence="1" key="1">
    <citation type="submission" date="2020-10" db="EMBL/GenBank/DDBJ databases">
        <authorList>
            <person name="Castelo-Branco R."/>
            <person name="Eusebio N."/>
            <person name="Adriana R."/>
            <person name="Vieira A."/>
            <person name="Brugerolle De Fraissinette N."/>
            <person name="Rezende De Castro R."/>
            <person name="Schneider M.P."/>
            <person name="Vasconcelos V."/>
            <person name="Leao P.N."/>
        </authorList>
    </citation>
    <scope>NUCLEOTIDE SEQUENCE</scope>
    <source>
        <strain evidence="1">LEGE 07157</strain>
    </source>
</reference>
<evidence type="ECO:0000313" key="1">
    <source>
        <dbReference type="EMBL" id="MBE9118267.1"/>
    </source>
</evidence>
<sequence>MVNIGYRLARIQGKLNRNLYQAFLPQIVKIPITQTQEIPIDIYSLFCLRDLPEQVANIRSFLRHVGIPRKFTAVFDGELNSSLFSLLHRIHPCVRVIPLADFIGNQLPNAVYDYARQNPMGKKLATILSIPRNNPAIYTDSDILFFPGALSLVDLIATENTKSYYLPDEAQALDTRILSHESERLNPINGGFILFKNTLDWTLAMERFLNLKEPPNYFTEQTMVHLTLHHNQALTLSPQQYIMERDDEFIYSDKYAGENIVLRHYVSPVRHKFWHNLKSLI</sequence>
<evidence type="ECO:0008006" key="3">
    <source>
        <dbReference type="Google" id="ProtNLM"/>
    </source>
</evidence>
<dbReference type="SUPFAM" id="SSF53448">
    <property type="entry name" value="Nucleotide-diphospho-sugar transferases"/>
    <property type="match status" value="1"/>
</dbReference>
<gene>
    <name evidence="1" type="ORF">IQ249_20455</name>
</gene>
<organism evidence="1 2">
    <name type="scientific">Lusitaniella coriacea LEGE 07157</name>
    <dbReference type="NCBI Taxonomy" id="945747"/>
    <lineage>
        <taxon>Bacteria</taxon>
        <taxon>Bacillati</taxon>
        <taxon>Cyanobacteriota</taxon>
        <taxon>Cyanophyceae</taxon>
        <taxon>Spirulinales</taxon>
        <taxon>Lusitaniellaceae</taxon>
        <taxon>Lusitaniella</taxon>
    </lineage>
</organism>